<accession>A0ABX0JMS6</accession>
<dbReference type="PANTHER" id="PTHR30349">
    <property type="entry name" value="PHAGE INTEGRASE-RELATED"/>
    <property type="match status" value="1"/>
</dbReference>
<keyword evidence="8 9" id="KW-0131">Cell cycle</keyword>
<dbReference type="PANTHER" id="PTHR30349:SF90">
    <property type="entry name" value="TYROSINE RECOMBINASE XERD"/>
    <property type="match status" value="1"/>
</dbReference>
<feature type="active site" evidence="9">
    <location>
        <position position="169"/>
    </location>
</feature>
<dbReference type="InterPro" id="IPR023009">
    <property type="entry name" value="Tyrosine_recombinase_XerC/XerD"/>
</dbReference>
<dbReference type="PROSITE" id="PS51900">
    <property type="entry name" value="CB"/>
    <property type="match status" value="1"/>
</dbReference>
<dbReference type="InterPro" id="IPR011010">
    <property type="entry name" value="DNA_brk_join_enz"/>
</dbReference>
<comment type="caution">
    <text evidence="13">The sequence shown here is derived from an EMBL/GenBank/DDBJ whole genome shotgun (WGS) entry which is preliminary data.</text>
</comment>
<comment type="subunit">
    <text evidence="9">Forms a cyclic heterotetrameric complex composed of two molecules of XerC and two molecules of XerD.</text>
</comment>
<comment type="similarity">
    <text evidence="9">Belongs to the 'phage' integrase family. XerC subfamily.</text>
</comment>
<feature type="active site" evidence="9">
    <location>
        <position position="262"/>
    </location>
</feature>
<feature type="active site" description="O-(3'-phospho-DNA)-tyrosine intermediate" evidence="9">
    <location>
        <position position="297"/>
    </location>
</feature>
<keyword evidence="2 9" id="KW-0963">Cytoplasm</keyword>
<keyword evidence="3 9" id="KW-0132">Cell division</keyword>
<comment type="subcellular location">
    <subcellularLocation>
        <location evidence="1 9">Cytoplasm</location>
    </subcellularLocation>
</comment>
<protein>
    <recommendedName>
        <fullName evidence="9">Tyrosine recombinase XerC</fullName>
    </recommendedName>
</protein>
<evidence type="ECO:0000256" key="1">
    <source>
        <dbReference type="ARBA" id="ARBA00004496"/>
    </source>
</evidence>
<dbReference type="InterPro" id="IPR010998">
    <property type="entry name" value="Integrase_recombinase_N"/>
</dbReference>
<evidence type="ECO:0000313" key="13">
    <source>
        <dbReference type="EMBL" id="NHN84542.1"/>
    </source>
</evidence>
<keyword evidence="7 9" id="KW-0233">DNA recombination</keyword>
<gene>
    <name evidence="9" type="primary">xerC</name>
    <name evidence="13" type="ORF">GOB93_07775</name>
</gene>
<dbReference type="Gene3D" id="1.10.443.10">
    <property type="entry name" value="Intergrase catalytic core"/>
    <property type="match status" value="1"/>
</dbReference>
<feature type="region of interest" description="Disordered" evidence="10">
    <location>
        <begin position="114"/>
        <end position="136"/>
    </location>
</feature>
<evidence type="ECO:0000256" key="10">
    <source>
        <dbReference type="SAM" id="MobiDB-lite"/>
    </source>
</evidence>
<evidence type="ECO:0000256" key="9">
    <source>
        <dbReference type="HAMAP-Rule" id="MF_01808"/>
    </source>
</evidence>
<organism evidence="13 14">
    <name type="scientific">Acetobacter musti</name>
    <dbReference type="NCBI Taxonomy" id="864732"/>
    <lineage>
        <taxon>Bacteria</taxon>
        <taxon>Pseudomonadati</taxon>
        <taxon>Pseudomonadota</taxon>
        <taxon>Alphaproteobacteria</taxon>
        <taxon>Acetobacterales</taxon>
        <taxon>Acetobacteraceae</taxon>
        <taxon>Acetobacter</taxon>
    </lineage>
</organism>
<dbReference type="Pfam" id="PF00589">
    <property type="entry name" value="Phage_integrase"/>
    <property type="match status" value="1"/>
</dbReference>
<feature type="domain" description="Core-binding (CB)" evidence="12">
    <location>
        <begin position="1"/>
        <end position="105"/>
    </location>
</feature>
<name>A0ABX0JMS6_9PROT</name>
<evidence type="ECO:0000256" key="8">
    <source>
        <dbReference type="ARBA" id="ARBA00023306"/>
    </source>
</evidence>
<dbReference type="InterPro" id="IPR002104">
    <property type="entry name" value="Integrase_catalytic"/>
</dbReference>
<keyword evidence="5 9" id="KW-0229">DNA integration</keyword>
<dbReference type="InterPro" id="IPR004107">
    <property type="entry name" value="Integrase_SAM-like_N"/>
</dbReference>
<evidence type="ECO:0000259" key="11">
    <source>
        <dbReference type="PROSITE" id="PS51898"/>
    </source>
</evidence>
<evidence type="ECO:0000256" key="5">
    <source>
        <dbReference type="ARBA" id="ARBA00022908"/>
    </source>
</evidence>
<sequence>MTAHEALEKFLTWLTAERGASPRTIEAYRSDLALFLGFLTNHHADEPTLTTLGAVSLSDLRAWLAHEQTRALTPQHGKIPTTRDKAARTRARRVSALRSFYRFLARHLGTENPAPSLLTRPRAKVPLPRPLPKPEAAEAGEEIAALERDSMAQERDKALFLLLYGGGLRISEALNLNISDLDAALAAGFLRVTGKGGKERLVPLVSRVSDALRHWRRLHPSPAPDEPLFPGVRGGRLNPGVAQRAMREWRRSEGLPEHATPHALRHSFATHMMEGGADLRAIQELLGHASLSTTQRYTLADEARLMEVWQKAHPRAITGSKA</sequence>
<dbReference type="InterPro" id="IPR050090">
    <property type="entry name" value="Tyrosine_recombinase_XerCD"/>
</dbReference>
<dbReference type="Gene3D" id="1.10.150.130">
    <property type="match status" value="1"/>
</dbReference>
<reference evidence="13 14" key="1">
    <citation type="journal article" date="2020" name="Int. J. Syst. Evol. Microbiol.">
        <title>Novel acetic acid bacteria from cider fermentations: Acetobacter conturbans sp. nov. and Acetobacter fallax sp. nov.</title>
        <authorList>
            <person name="Sombolestani A.S."/>
            <person name="Cleenwerck I."/>
            <person name="Cnockaert M."/>
            <person name="Borremans W."/>
            <person name="Wieme A.D."/>
            <person name="De Vuyst L."/>
            <person name="Vandamme P."/>
        </authorList>
    </citation>
    <scope>NUCLEOTIDE SEQUENCE [LARGE SCALE GENOMIC DNA]</scope>
    <source>
        <strain evidence="13 14">LMG 30640</strain>
    </source>
</reference>
<feature type="active site" evidence="9">
    <location>
        <position position="195"/>
    </location>
</feature>
<feature type="active site" evidence="9">
    <location>
        <position position="288"/>
    </location>
</feature>
<evidence type="ECO:0000256" key="2">
    <source>
        <dbReference type="ARBA" id="ARBA00022490"/>
    </source>
</evidence>
<evidence type="ECO:0000256" key="4">
    <source>
        <dbReference type="ARBA" id="ARBA00022829"/>
    </source>
</evidence>
<dbReference type="InterPro" id="IPR044068">
    <property type="entry name" value="CB"/>
</dbReference>
<proteinExistence type="inferred from homology"/>
<dbReference type="SUPFAM" id="SSF56349">
    <property type="entry name" value="DNA breaking-rejoining enzymes"/>
    <property type="match status" value="1"/>
</dbReference>
<dbReference type="Pfam" id="PF02899">
    <property type="entry name" value="Phage_int_SAM_1"/>
    <property type="match status" value="1"/>
</dbReference>
<dbReference type="Proteomes" id="UP000635278">
    <property type="component" value="Unassembled WGS sequence"/>
</dbReference>
<evidence type="ECO:0000256" key="7">
    <source>
        <dbReference type="ARBA" id="ARBA00023172"/>
    </source>
</evidence>
<keyword evidence="6 9" id="KW-0238">DNA-binding</keyword>
<dbReference type="SUPFAM" id="SSF47823">
    <property type="entry name" value="lambda integrase-like, N-terminal domain"/>
    <property type="match status" value="1"/>
</dbReference>
<comment type="function">
    <text evidence="9">Site-specific tyrosine recombinase, which acts by catalyzing the cutting and rejoining of the recombining DNA molecules. The XerC-XerD complex is essential to convert dimers of the bacterial chromosome into monomers to permit their segregation at cell division. It also contributes to the segregational stability of plasmids.</text>
</comment>
<feature type="active site" evidence="9">
    <location>
        <position position="265"/>
    </location>
</feature>
<evidence type="ECO:0000313" key="14">
    <source>
        <dbReference type="Proteomes" id="UP000635278"/>
    </source>
</evidence>
<dbReference type="PROSITE" id="PS51898">
    <property type="entry name" value="TYR_RECOMBINASE"/>
    <property type="match status" value="1"/>
</dbReference>
<dbReference type="RefSeq" id="WP_173582942.1">
    <property type="nucleotide sequence ID" value="NZ_WOTB01000008.1"/>
</dbReference>
<dbReference type="InterPro" id="IPR013762">
    <property type="entry name" value="Integrase-like_cat_sf"/>
</dbReference>
<evidence type="ECO:0000259" key="12">
    <source>
        <dbReference type="PROSITE" id="PS51900"/>
    </source>
</evidence>
<evidence type="ECO:0000256" key="6">
    <source>
        <dbReference type="ARBA" id="ARBA00023125"/>
    </source>
</evidence>
<keyword evidence="14" id="KW-1185">Reference proteome</keyword>
<evidence type="ECO:0000256" key="3">
    <source>
        <dbReference type="ARBA" id="ARBA00022618"/>
    </source>
</evidence>
<dbReference type="EMBL" id="WOTB01000008">
    <property type="protein sequence ID" value="NHN84542.1"/>
    <property type="molecule type" value="Genomic_DNA"/>
</dbReference>
<dbReference type="HAMAP" id="MF_01808">
    <property type="entry name" value="Recomb_XerC_XerD"/>
    <property type="match status" value="1"/>
</dbReference>
<keyword evidence="4 9" id="KW-0159">Chromosome partition</keyword>
<feature type="domain" description="Tyr recombinase" evidence="11">
    <location>
        <begin position="126"/>
        <end position="310"/>
    </location>
</feature>